<dbReference type="Gene3D" id="1.20.120.330">
    <property type="entry name" value="Nucleotidyltransferases domain 2"/>
    <property type="match status" value="1"/>
</dbReference>
<organism evidence="1 2">
    <name type="scientific">Rikenella microfusus</name>
    <dbReference type="NCBI Taxonomy" id="28139"/>
    <lineage>
        <taxon>Bacteria</taxon>
        <taxon>Pseudomonadati</taxon>
        <taxon>Bacteroidota</taxon>
        <taxon>Bacteroidia</taxon>
        <taxon>Bacteroidales</taxon>
        <taxon>Rikenellaceae</taxon>
        <taxon>Rikenella</taxon>
    </lineage>
</organism>
<keyword evidence="2" id="KW-1185">Reference proteome</keyword>
<dbReference type="GO" id="GO:0045892">
    <property type="term" value="P:negative regulation of DNA-templated transcription"/>
    <property type="evidence" value="ECO:0007669"/>
    <property type="project" value="TreeGrafter"/>
</dbReference>
<gene>
    <name evidence="1" type="ORF">NCTC11190_00728</name>
</gene>
<protein>
    <submittedName>
        <fullName evidence="1">Mannitol repressor protein</fullName>
    </submittedName>
</protein>
<sequence length="268" mass="30988">MADIFQNSNKIEDELINVGSDRACVIVGAALLEDVLRALLAEYFTHKADSNKLFDHSGALGTFSAKIELSFHLGLISDYEYKLLNKIRDIRNRFAHRTCMSSFQDDPGIKDEITAVLTINDKLWFRLKLVHADEALVKISSDNPWKREYVKCILWLRLALYHRIIHARHTIPEPVTPFVDSLDMQEFLCNSVESWINRCNIKMQDLREMRNFASENNGSQELASNIETNISLCKKQIKENKEHLSICQKIKKLIHEKMIEEGLLDNKQ</sequence>
<dbReference type="AlphaFoldDB" id="A0A379MRJ5"/>
<proteinExistence type="predicted"/>
<name>A0A379MRJ5_9BACT</name>
<dbReference type="EMBL" id="UGVL01000001">
    <property type="protein sequence ID" value="SUE33520.1"/>
    <property type="molecule type" value="Genomic_DNA"/>
</dbReference>
<dbReference type="PANTHER" id="PTHR37941:SF1">
    <property type="entry name" value="FUMARASE E-RELATED"/>
    <property type="match status" value="1"/>
</dbReference>
<dbReference type="Pfam" id="PF05068">
    <property type="entry name" value="MtlR"/>
    <property type="match status" value="1"/>
</dbReference>
<evidence type="ECO:0000313" key="2">
    <source>
        <dbReference type="Proteomes" id="UP000255233"/>
    </source>
</evidence>
<reference evidence="1 2" key="1">
    <citation type="submission" date="2018-06" db="EMBL/GenBank/DDBJ databases">
        <authorList>
            <consortium name="Pathogen Informatics"/>
            <person name="Doyle S."/>
        </authorList>
    </citation>
    <scope>NUCLEOTIDE SEQUENCE [LARGE SCALE GENOMIC DNA]</scope>
    <source>
        <strain evidence="1 2">NCTC11190</strain>
    </source>
</reference>
<dbReference type="PANTHER" id="PTHR37941">
    <property type="entry name" value="FUMARASE E-RELATED"/>
    <property type="match status" value="1"/>
</dbReference>
<dbReference type="Proteomes" id="UP000255233">
    <property type="component" value="Unassembled WGS sequence"/>
</dbReference>
<evidence type="ECO:0000313" key="1">
    <source>
        <dbReference type="EMBL" id="SUE33520.1"/>
    </source>
</evidence>
<dbReference type="SUPFAM" id="SSF158668">
    <property type="entry name" value="MtlR-like"/>
    <property type="match status" value="1"/>
</dbReference>
<dbReference type="InterPro" id="IPR007761">
    <property type="entry name" value="MtlR-like"/>
</dbReference>
<accession>A0A379MRJ5</accession>
<dbReference type="STRING" id="880526.GCA_000427365_00718"/>
<dbReference type="InterPro" id="IPR038026">
    <property type="entry name" value="MtlR-like_sf"/>
</dbReference>